<dbReference type="GO" id="GO:0030170">
    <property type="term" value="F:pyridoxal phosphate binding"/>
    <property type="evidence" value="ECO:0007669"/>
    <property type="project" value="TreeGrafter"/>
</dbReference>
<comment type="similarity">
    <text evidence="1 2">Belongs to the DegT/DnrJ/EryC1 family.</text>
</comment>
<dbReference type="EMBL" id="CP024899">
    <property type="protein sequence ID" value="ATX67027.1"/>
    <property type="molecule type" value="Genomic_DNA"/>
</dbReference>
<dbReference type="Proteomes" id="UP000228948">
    <property type="component" value="Chromosome"/>
</dbReference>
<dbReference type="InterPro" id="IPR015424">
    <property type="entry name" value="PyrdxlP-dep_Trfase"/>
</dbReference>
<evidence type="ECO:0000313" key="3">
    <source>
        <dbReference type="EMBL" id="ATX67027.1"/>
    </source>
</evidence>
<accession>A0A2K8KC63</accession>
<dbReference type="Gene3D" id="3.90.1150.10">
    <property type="entry name" value="Aspartate Aminotransferase, domain 1"/>
    <property type="match status" value="1"/>
</dbReference>
<proteinExistence type="inferred from homology"/>
<dbReference type="KEGG" id="rbg:BG454_15365"/>
<protein>
    <submittedName>
        <fullName evidence="3">Aminotransferase</fullName>
    </submittedName>
</protein>
<dbReference type="Pfam" id="PF01041">
    <property type="entry name" value="DegT_DnrJ_EryC1"/>
    <property type="match status" value="1"/>
</dbReference>
<evidence type="ECO:0000256" key="2">
    <source>
        <dbReference type="RuleBase" id="RU004508"/>
    </source>
</evidence>
<keyword evidence="3" id="KW-0808">Transferase</keyword>
<dbReference type="InterPro" id="IPR015422">
    <property type="entry name" value="PyrdxlP-dep_Trfase_small"/>
</dbReference>
<dbReference type="InterPro" id="IPR000653">
    <property type="entry name" value="DegT/StrS_aminotransferase"/>
</dbReference>
<sequence length="403" mass="42597">MGVVADLGRPPEIPQEALADMQALLASGRLHRYAENPLHPTPVAQLERAFAALIGRAYAVALNSCGSAMFMALKAAGVRPGDPVLMNAFTLGPVPGAVDHIGARPVLVEITEDLTIDLDDLRAKARSSGARHLLLSHMRGHICDMNALAAFCTAEGIALIEDCAHTLGAFWAGRPTGSFGLAGCFSFQSAKHINTGEGGILVTDDPDLAAQAILHSGSYMLYTQNGTVPPAEVMDHWKTRCANYSLRMSNLVAALALPQLPLVPARVADWNASHDRIAARLAAHQAFALPRRPQAEAYAQSSLQFRLPGADGAQMARFVAASRGAGVMVKWFGTELPEGYTSSPPHWIGADASLVPRACAIQATLCDIRIPLGLSAHDCDNIADTLLKAASALDMEGTPHGRA</sequence>
<dbReference type="GO" id="GO:0008483">
    <property type="term" value="F:transaminase activity"/>
    <property type="evidence" value="ECO:0007669"/>
    <property type="project" value="UniProtKB-KW"/>
</dbReference>
<dbReference type="Gene3D" id="3.40.640.10">
    <property type="entry name" value="Type I PLP-dependent aspartate aminotransferase-like (Major domain)"/>
    <property type="match status" value="1"/>
</dbReference>
<reference evidence="3 4" key="1">
    <citation type="submission" date="2017-11" db="EMBL/GenBank/DDBJ databases">
        <title>Revised Sequence and Annotation of the Rhodobaca barguzinensis strain alga05 Genome.</title>
        <authorList>
            <person name="Kopejtka K."/>
            <person name="Tomasch J.M."/>
            <person name="Bunk B."/>
            <person name="Koblizek M."/>
        </authorList>
    </citation>
    <scope>NUCLEOTIDE SEQUENCE [LARGE SCALE GENOMIC DNA]</scope>
    <source>
        <strain evidence="4">alga05</strain>
    </source>
</reference>
<dbReference type="AlphaFoldDB" id="A0A2K8KC63"/>
<dbReference type="PANTHER" id="PTHR30244">
    <property type="entry name" value="TRANSAMINASE"/>
    <property type="match status" value="1"/>
</dbReference>
<keyword evidence="3" id="KW-0032">Aminotransferase</keyword>
<dbReference type="GO" id="GO:0000271">
    <property type="term" value="P:polysaccharide biosynthetic process"/>
    <property type="evidence" value="ECO:0007669"/>
    <property type="project" value="TreeGrafter"/>
</dbReference>
<evidence type="ECO:0000313" key="4">
    <source>
        <dbReference type="Proteomes" id="UP000228948"/>
    </source>
</evidence>
<organism evidence="3 4">
    <name type="scientific">Roseinatronobacter bogoriensis subsp. barguzinensis</name>
    <dbReference type="NCBI Taxonomy" id="441209"/>
    <lineage>
        <taxon>Bacteria</taxon>
        <taxon>Pseudomonadati</taxon>
        <taxon>Pseudomonadota</taxon>
        <taxon>Alphaproteobacteria</taxon>
        <taxon>Rhodobacterales</taxon>
        <taxon>Paracoccaceae</taxon>
        <taxon>Roseinatronobacter</taxon>
    </lineage>
</organism>
<dbReference type="STRING" id="441209.GCA_001870665_02857"/>
<dbReference type="InterPro" id="IPR015421">
    <property type="entry name" value="PyrdxlP-dep_Trfase_major"/>
</dbReference>
<dbReference type="SUPFAM" id="SSF53383">
    <property type="entry name" value="PLP-dependent transferases"/>
    <property type="match status" value="1"/>
</dbReference>
<dbReference type="RefSeq" id="WP_071481480.1">
    <property type="nucleotide sequence ID" value="NZ_CP024899.1"/>
</dbReference>
<keyword evidence="2" id="KW-0663">Pyridoxal phosphate</keyword>
<dbReference type="OrthoDB" id="9768668at2"/>
<evidence type="ECO:0000256" key="1">
    <source>
        <dbReference type="ARBA" id="ARBA00037999"/>
    </source>
</evidence>
<keyword evidence="4" id="KW-1185">Reference proteome</keyword>
<gene>
    <name evidence="3" type="ORF">BG454_15365</name>
</gene>
<dbReference type="PANTHER" id="PTHR30244:SF34">
    <property type="entry name" value="DTDP-4-AMINO-4,6-DIDEOXYGALACTOSE TRANSAMINASE"/>
    <property type="match status" value="1"/>
</dbReference>
<name>A0A2K8KC63_9RHOB</name>